<evidence type="ECO:0000256" key="1">
    <source>
        <dbReference type="ARBA" id="ARBA00022737"/>
    </source>
</evidence>
<feature type="repeat" description="ANK" evidence="3">
    <location>
        <begin position="792"/>
        <end position="824"/>
    </location>
</feature>
<organism evidence="5 6">
    <name type="scientific">Mytilus coruscus</name>
    <name type="common">Sea mussel</name>
    <dbReference type="NCBI Taxonomy" id="42192"/>
    <lineage>
        <taxon>Eukaryota</taxon>
        <taxon>Metazoa</taxon>
        <taxon>Spiralia</taxon>
        <taxon>Lophotrochozoa</taxon>
        <taxon>Mollusca</taxon>
        <taxon>Bivalvia</taxon>
        <taxon>Autobranchia</taxon>
        <taxon>Pteriomorphia</taxon>
        <taxon>Mytilida</taxon>
        <taxon>Mytiloidea</taxon>
        <taxon>Mytilidae</taxon>
        <taxon>Mytilinae</taxon>
        <taxon>Mytilus</taxon>
    </lineage>
</organism>
<evidence type="ECO:0000313" key="6">
    <source>
        <dbReference type="Proteomes" id="UP000507470"/>
    </source>
</evidence>
<feature type="repeat" description="ANK" evidence="3">
    <location>
        <begin position="460"/>
        <end position="492"/>
    </location>
</feature>
<dbReference type="SMART" id="SM00248">
    <property type="entry name" value="ANK"/>
    <property type="match status" value="12"/>
</dbReference>
<feature type="repeat" description="ANK" evidence="3">
    <location>
        <begin position="825"/>
        <end position="851"/>
    </location>
</feature>
<feature type="repeat" description="ANK" evidence="3">
    <location>
        <begin position="627"/>
        <end position="659"/>
    </location>
</feature>
<dbReference type="InterPro" id="IPR027417">
    <property type="entry name" value="P-loop_NTPase"/>
</dbReference>
<name>A0A6J8ESZ7_MYTCO</name>
<sequence length="851" mass="97034">MYNSEKHDQHIDNWRKDDEKFIETEASKNVEEQLIKDKCVLVVGRSGNGKSSIIRHLALSIQAEMCYQIIPTVKSPSDILEFNNQTRNQIFIIDDLLGKDMINAQAVDEWSAQIDEVLMLLNTDSRCKTEKKPVGNVKFLFATGVDFYNDSMFQRLNPIKKYVCDISNWPLNDQEKLAMIRNYISPESESKLTKKLNSDEAYFPLLCKIAEGRTAEQIIRLFSNLNDFIKQDLLALKETNNLKFCIITLCAILNNNFKEDLLNDVYDFDTERQIFENISMEFNFGSQKEPVKGKIREQLKNLEGMYLAKTENYYHFIHSKVYRIAVLVCGQTFIHNFIKFIRSSYIAERFCFKSIITESNQDSVIMIDDENTEKRYFDRLMADLEQGVTYSTFHNSQLRSESYREKFCLYCQNRKQKVSELLKHFNAYSETHTKKVSFENMEDYEDYIDFEKQNHFSSHKMRKPLIESAWEGYADIIQMLLDSGCNINEIDKFGRTALCVACFLGHDDVVDVLLRNNANHSLCDQSGQSPLFLASREGYHKIVQVLIQNSADLNLCNDNGDSPLLIASSEGHLWTVQTLLREVQDFSKCNNLGQTPVFLASMNGRTDVLKYLFSSHFSEYISKPDNEGRSPLFIACMGGHHTVVQFLLENQADISQCDWSKRSPLFIASAEGHAKIVKLLVQNNANINHCDEEGMTPLFIAAEKGRTEIASFLIDSGANINITDNKRRSPFYAACRRGFISIVQLLQEHNARTFECNKWGGSALFAACREGHFDIVKFLIHIGANISTPDCNGTTPLLVACENGNTEIVKFLINSGANVNDCDNDKKTPLNAAIAGGFTDVRELLLNKGAL</sequence>
<keyword evidence="1" id="KW-0677">Repeat</keyword>
<proteinExistence type="predicted"/>
<dbReference type="GO" id="GO:0070531">
    <property type="term" value="C:BRCA1-A complex"/>
    <property type="evidence" value="ECO:0007669"/>
    <property type="project" value="TreeGrafter"/>
</dbReference>
<feature type="repeat" description="ANK" evidence="3">
    <location>
        <begin position="660"/>
        <end position="692"/>
    </location>
</feature>
<dbReference type="PROSITE" id="PS50297">
    <property type="entry name" value="ANK_REP_REGION"/>
    <property type="match status" value="7"/>
</dbReference>
<dbReference type="GO" id="GO:0004842">
    <property type="term" value="F:ubiquitin-protein transferase activity"/>
    <property type="evidence" value="ECO:0007669"/>
    <property type="project" value="TreeGrafter"/>
</dbReference>
<dbReference type="InterPro" id="IPR049050">
    <property type="entry name" value="nSTAND3"/>
</dbReference>
<protein>
    <recommendedName>
        <fullName evidence="4">Novel STAND NTPase 3 domain-containing protein</fullName>
    </recommendedName>
</protein>
<dbReference type="Gene3D" id="1.25.40.20">
    <property type="entry name" value="Ankyrin repeat-containing domain"/>
    <property type="match status" value="2"/>
</dbReference>
<dbReference type="PANTHER" id="PTHR24171">
    <property type="entry name" value="ANKYRIN REPEAT DOMAIN-CONTAINING PROTEIN 39-RELATED"/>
    <property type="match status" value="1"/>
</dbReference>
<reference evidence="5 6" key="1">
    <citation type="submission" date="2020-06" db="EMBL/GenBank/DDBJ databases">
        <authorList>
            <person name="Li R."/>
            <person name="Bekaert M."/>
        </authorList>
    </citation>
    <scope>NUCLEOTIDE SEQUENCE [LARGE SCALE GENOMIC DNA]</scope>
    <source>
        <strain evidence="6">wild</strain>
    </source>
</reference>
<evidence type="ECO:0000256" key="3">
    <source>
        <dbReference type="PROSITE-ProRule" id="PRU00023"/>
    </source>
</evidence>
<dbReference type="InterPro" id="IPR002110">
    <property type="entry name" value="Ankyrin_rpt"/>
</dbReference>
<accession>A0A6J8ESZ7</accession>
<dbReference type="GO" id="GO:0031436">
    <property type="term" value="C:BRCA1-BARD1 complex"/>
    <property type="evidence" value="ECO:0007669"/>
    <property type="project" value="TreeGrafter"/>
</dbReference>
<dbReference type="SUPFAM" id="SSF48403">
    <property type="entry name" value="Ankyrin repeat"/>
    <property type="match status" value="1"/>
</dbReference>
<keyword evidence="6" id="KW-1185">Reference proteome</keyword>
<evidence type="ECO:0000259" key="4">
    <source>
        <dbReference type="Pfam" id="PF20720"/>
    </source>
</evidence>
<evidence type="ECO:0000256" key="2">
    <source>
        <dbReference type="ARBA" id="ARBA00023043"/>
    </source>
</evidence>
<dbReference type="PRINTS" id="PR01415">
    <property type="entry name" value="ANKYRIN"/>
</dbReference>
<dbReference type="EMBL" id="CACVKT020009705">
    <property type="protein sequence ID" value="CAC5423013.1"/>
    <property type="molecule type" value="Genomic_DNA"/>
</dbReference>
<gene>
    <name evidence="5" type="ORF">MCOR_55023</name>
</gene>
<dbReference type="GO" id="GO:0085020">
    <property type="term" value="P:protein K6-linked ubiquitination"/>
    <property type="evidence" value="ECO:0007669"/>
    <property type="project" value="TreeGrafter"/>
</dbReference>
<keyword evidence="2 3" id="KW-0040">ANK repeat</keyword>
<dbReference type="PANTHER" id="PTHR24171:SF10">
    <property type="entry name" value="ANKYRIN REPEAT DOMAIN-CONTAINING PROTEIN 29-LIKE"/>
    <property type="match status" value="1"/>
</dbReference>
<feature type="repeat" description="ANK" evidence="3">
    <location>
        <begin position="493"/>
        <end position="525"/>
    </location>
</feature>
<evidence type="ECO:0000313" key="5">
    <source>
        <dbReference type="EMBL" id="CAC5423013.1"/>
    </source>
</evidence>
<dbReference type="Pfam" id="PF20720">
    <property type="entry name" value="nSTAND3"/>
    <property type="match status" value="1"/>
</dbReference>
<feature type="domain" description="Novel STAND NTPase 3" evidence="4">
    <location>
        <begin position="21"/>
        <end position="184"/>
    </location>
</feature>
<dbReference type="PROSITE" id="PS50088">
    <property type="entry name" value="ANK_REPEAT"/>
    <property type="match status" value="9"/>
</dbReference>
<dbReference type="AlphaFoldDB" id="A0A6J8ESZ7"/>
<dbReference type="InterPro" id="IPR036770">
    <property type="entry name" value="Ankyrin_rpt-contain_sf"/>
</dbReference>
<feature type="repeat" description="ANK" evidence="3">
    <location>
        <begin position="759"/>
        <end position="791"/>
    </location>
</feature>
<dbReference type="Pfam" id="PF12796">
    <property type="entry name" value="Ank_2"/>
    <property type="match status" value="4"/>
</dbReference>
<dbReference type="OrthoDB" id="432281at2759"/>
<feature type="repeat" description="ANK" evidence="3">
    <location>
        <begin position="693"/>
        <end position="725"/>
    </location>
</feature>
<dbReference type="Proteomes" id="UP000507470">
    <property type="component" value="Unassembled WGS sequence"/>
</dbReference>
<feature type="repeat" description="ANK" evidence="3">
    <location>
        <begin position="526"/>
        <end position="558"/>
    </location>
</feature>
<dbReference type="SUPFAM" id="SSF52540">
    <property type="entry name" value="P-loop containing nucleoside triphosphate hydrolases"/>
    <property type="match status" value="1"/>
</dbReference>